<dbReference type="AlphaFoldDB" id="A0A1G8Q8B0"/>
<name>A0A1G8Q8B0_9PSEU</name>
<reference evidence="2" key="1">
    <citation type="submission" date="2016-10" db="EMBL/GenBank/DDBJ databases">
        <authorList>
            <person name="Varghese N."/>
            <person name="Submissions S."/>
        </authorList>
    </citation>
    <scope>NUCLEOTIDE SEQUENCE [LARGE SCALE GENOMIC DNA]</scope>
    <source>
        <strain evidence="2">DSM 44796</strain>
    </source>
</reference>
<dbReference type="EMBL" id="FNET01000001">
    <property type="protein sequence ID" value="SDJ00705.1"/>
    <property type="molecule type" value="Genomic_DNA"/>
</dbReference>
<protein>
    <submittedName>
        <fullName evidence="1">Uncharacterized protein</fullName>
    </submittedName>
</protein>
<evidence type="ECO:0000313" key="2">
    <source>
        <dbReference type="Proteomes" id="UP000199682"/>
    </source>
</evidence>
<evidence type="ECO:0000313" key="1">
    <source>
        <dbReference type="EMBL" id="SDJ00705.1"/>
    </source>
</evidence>
<dbReference type="Proteomes" id="UP000199682">
    <property type="component" value="Unassembled WGS sequence"/>
</dbReference>
<proteinExistence type="predicted"/>
<gene>
    <name evidence="1" type="ORF">SAMN04488074_101263</name>
</gene>
<accession>A0A1G8Q8B0</accession>
<sequence>MPVPEADSPAELNAMIDKWDADDESPRIGGRSRTVGEHFAIERPLLTPLPDEPFETGRWLTPWVDRYSQISVRTNRYSSVDGGKVVA</sequence>
<organism evidence="1 2">
    <name type="scientific">Lentzea albidocapillata subsp. violacea</name>
    <dbReference type="NCBI Taxonomy" id="128104"/>
    <lineage>
        <taxon>Bacteria</taxon>
        <taxon>Bacillati</taxon>
        <taxon>Actinomycetota</taxon>
        <taxon>Actinomycetes</taxon>
        <taxon>Pseudonocardiales</taxon>
        <taxon>Pseudonocardiaceae</taxon>
        <taxon>Lentzea</taxon>
    </lineage>
</organism>